<feature type="region of interest" description="Disordered" evidence="4">
    <location>
        <begin position="253"/>
        <end position="335"/>
    </location>
</feature>
<proteinExistence type="inferred from homology"/>
<evidence type="ECO:0000313" key="6">
    <source>
        <dbReference type="EMBL" id="MFC6868701.1"/>
    </source>
</evidence>
<dbReference type="HAMAP" id="MF_01875">
    <property type="entry name" value="Prokaryotic_Ku"/>
    <property type="match status" value="1"/>
</dbReference>
<dbReference type="NCBIfam" id="TIGR02772">
    <property type="entry name" value="Ku_bact"/>
    <property type="match status" value="1"/>
</dbReference>
<dbReference type="InterPro" id="IPR009187">
    <property type="entry name" value="Prok_Ku"/>
</dbReference>
<dbReference type="InterPro" id="IPR016194">
    <property type="entry name" value="SPOC-like_C_dom_sf"/>
</dbReference>
<keyword evidence="3" id="KW-0234">DNA repair</keyword>
<dbReference type="EMBL" id="JBHSXX010000001">
    <property type="protein sequence ID" value="MFC6868701.1"/>
    <property type="molecule type" value="Genomic_DNA"/>
</dbReference>
<keyword evidence="7" id="KW-1185">Reference proteome</keyword>
<protein>
    <recommendedName>
        <fullName evidence="3">Non-homologous end joining protein Ku</fullName>
    </recommendedName>
</protein>
<evidence type="ECO:0000259" key="5">
    <source>
        <dbReference type="SMART" id="SM00559"/>
    </source>
</evidence>
<evidence type="ECO:0000256" key="1">
    <source>
        <dbReference type="ARBA" id="ARBA00023125"/>
    </source>
</evidence>
<gene>
    <name evidence="3" type="primary">ku</name>
    <name evidence="6" type="ORF">ACFQGD_16290</name>
</gene>
<feature type="compositionally biased region" description="Low complexity" evidence="4">
    <location>
        <begin position="293"/>
        <end position="335"/>
    </location>
</feature>
<comment type="caution">
    <text evidence="6">The sequence shown here is derived from an EMBL/GenBank/DDBJ whole genome shotgun (WGS) entry which is preliminary data.</text>
</comment>
<sequence>MRAMWKGTISFGLVTIPIKLYAATETKNVSFRQVHATDGGRIQYKRVCTIDGDEVPYSDIAKGYELDNGDMVVLTSEDLAQLPLSSSHTIDVMEFVPLESVDPLYYDRGYYLEPDKAAAKPYVLLRDALSDSGKVAIVKIAIRQRESLALLRVADDVLVLQTMLWPDEVRTPDFGFLDEEEPDVRPDEMSMAGMLIESLSSEVFEPDKHHDEYREAVLSLVQAKAEGQEVFTAPESESTEVIDLMSALRASVESADSASSGPSDAGSSGAARKSSNGGTKSGAEKSTRKTSAKSRSASGSKAKQNSKAKSSSKSGSSDSSGSKRTKTTTSKRSAS</sequence>
<dbReference type="PANTHER" id="PTHR41251">
    <property type="entry name" value="NON-HOMOLOGOUS END JOINING PROTEIN KU"/>
    <property type="match status" value="1"/>
</dbReference>
<reference evidence="7" key="1">
    <citation type="journal article" date="2019" name="Int. J. Syst. Evol. Microbiol.">
        <title>The Global Catalogue of Microorganisms (GCM) 10K type strain sequencing project: providing services to taxonomists for standard genome sequencing and annotation.</title>
        <authorList>
            <consortium name="The Broad Institute Genomics Platform"/>
            <consortium name="The Broad Institute Genome Sequencing Center for Infectious Disease"/>
            <person name="Wu L."/>
            <person name="Ma J."/>
        </authorList>
    </citation>
    <scope>NUCLEOTIDE SEQUENCE [LARGE SCALE GENOMIC DNA]</scope>
    <source>
        <strain evidence="7">KCTC 32255</strain>
    </source>
</reference>
<dbReference type="Pfam" id="PF02735">
    <property type="entry name" value="Ku"/>
    <property type="match status" value="1"/>
</dbReference>
<keyword evidence="1 3" id="KW-0238">DNA-binding</keyword>
<dbReference type="SMART" id="SM00559">
    <property type="entry name" value="Ku78"/>
    <property type="match status" value="1"/>
</dbReference>
<dbReference type="InterPro" id="IPR006164">
    <property type="entry name" value="DNA_bd_Ku70/Ku80"/>
</dbReference>
<accession>A0ABW2C0D7</accession>
<dbReference type="CDD" id="cd00789">
    <property type="entry name" value="KU_like"/>
    <property type="match status" value="1"/>
</dbReference>
<dbReference type="Proteomes" id="UP001596337">
    <property type="component" value="Unassembled WGS sequence"/>
</dbReference>
<evidence type="ECO:0000256" key="2">
    <source>
        <dbReference type="ARBA" id="ARBA00023172"/>
    </source>
</evidence>
<comment type="function">
    <text evidence="3">With LigD forms a non-homologous end joining (NHEJ) DNA repair enzyme, which repairs dsDNA breaks with reduced fidelity. Binds linear dsDNA with 5'- and 3'- overhangs but not closed circular dsDNA nor ssDNA. Recruits and stimulates the ligase activity of LigD.</text>
</comment>
<comment type="subunit">
    <text evidence="3">Homodimer. Interacts with LigD.</text>
</comment>
<organism evidence="6 7">
    <name type="scientific">Haloechinothrix salitolerans</name>
    <dbReference type="NCBI Taxonomy" id="926830"/>
    <lineage>
        <taxon>Bacteria</taxon>
        <taxon>Bacillati</taxon>
        <taxon>Actinomycetota</taxon>
        <taxon>Actinomycetes</taxon>
        <taxon>Pseudonocardiales</taxon>
        <taxon>Pseudonocardiaceae</taxon>
        <taxon>Haloechinothrix</taxon>
    </lineage>
</organism>
<dbReference type="PANTHER" id="PTHR41251:SF1">
    <property type="entry name" value="NON-HOMOLOGOUS END JOINING PROTEIN KU"/>
    <property type="match status" value="1"/>
</dbReference>
<evidence type="ECO:0000256" key="4">
    <source>
        <dbReference type="SAM" id="MobiDB-lite"/>
    </source>
</evidence>
<feature type="compositionally biased region" description="Low complexity" evidence="4">
    <location>
        <begin position="253"/>
        <end position="271"/>
    </location>
</feature>
<evidence type="ECO:0000256" key="3">
    <source>
        <dbReference type="HAMAP-Rule" id="MF_01875"/>
    </source>
</evidence>
<keyword evidence="3" id="KW-0227">DNA damage</keyword>
<dbReference type="RefSeq" id="WP_345390701.1">
    <property type="nucleotide sequence ID" value="NZ_JBHMBO010000029.1"/>
</dbReference>
<feature type="domain" description="Ku" evidence="5">
    <location>
        <begin position="52"/>
        <end position="180"/>
    </location>
</feature>
<dbReference type="Gene3D" id="2.40.290.10">
    <property type="match status" value="1"/>
</dbReference>
<comment type="similarity">
    <text evidence="3">Belongs to the prokaryotic Ku family.</text>
</comment>
<name>A0ABW2C0D7_9PSEU</name>
<dbReference type="PIRSF" id="PIRSF006493">
    <property type="entry name" value="Prok_Ku"/>
    <property type="match status" value="1"/>
</dbReference>
<dbReference type="SUPFAM" id="SSF100939">
    <property type="entry name" value="SPOC domain-like"/>
    <property type="match status" value="1"/>
</dbReference>
<keyword evidence="2 3" id="KW-0233">DNA recombination</keyword>
<evidence type="ECO:0000313" key="7">
    <source>
        <dbReference type="Proteomes" id="UP001596337"/>
    </source>
</evidence>